<dbReference type="GO" id="GO:0008171">
    <property type="term" value="F:O-methyltransferase activity"/>
    <property type="evidence" value="ECO:0007669"/>
    <property type="project" value="InterPro"/>
</dbReference>
<dbReference type="AlphaFoldDB" id="A0A915CQW8"/>
<evidence type="ECO:0000256" key="1">
    <source>
        <dbReference type="ARBA" id="ARBA00022603"/>
    </source>
</evidence>
<comment type="similarity">
    <text evidence="4">Belongs to the class I-like SAM-binding methyltransferase superfamily. Cation-dependent O-methyltransferase family.</text>
</comment>
<organism evidence="5 6">
    <name type="scientific">Ditylenchus dipsaci</name>
    <dbReference type="NCBI Taxonomy" id="166011"/>
    <lineage>
        <taxon>Eukaryota</taxon>
        <taxon>Metazoa</taxon>
        <taxon>Ecdysozoa</taxon>
        <taxon>Nematoda</taxon>
        <taxon>Chromadorea</taxon>
        <taxon>Rhabditida</taxon>
        <taxon>Tylenchina</taxon>
        <taxon>Tylenchomorpha</taxon>
        <taxon>Sphaerularioidea</taxon>
        <taxon>Anguinidae</taxon>
        <taxon>Anguininae</taxon>
        <taxon>Ditylenchus</taxon>
    </lineage>
</organism>
<sequence>MQTAVSQYCAQMTVKQTPVEKELYESTLENHVNSRPEVLQFGQNFIHLIKAKRCLDIGTFTGSSALAWAVALPPKGQVLSFDVYHSALNKGEAGKWDFAFIDADKKNYTNYYKRAMVLLRAGGVIFVDNALWGNRVAENPAGFDKVTAAVDECNKYMFNDENSYSALLNLGGGTHIAFKK</sequence>
<keyword evidence="5" id="KW-1185">Reference proteome</keyword>
<keyword evidence="2" id="KW-0808">Transferase</keyword>
<dbReference type="InterPro" id="IPR050362">
    <property type="entry name" value="Cation-dep_OMT"/>
</dbReference>
<dbReference type="InterPro" id="IPR029063">
    <property type="entry name" value="SAM-dependent_MTases_sf"/>
</dbReference>
<dbReference type="GO" id="GO:0032259">
    <property type="term" value="P:methylation"/>
    <property type="evidence" value="ECO:0007669"/>
    <property type="project" value="UniProtKB-KW"/>
</dbReference>
<evidence type="ECO:0000256" key="4">
    <source>
        <dbReference type="ARBA" id="ARBA00023453"/>
    </source>
</evidence>
<keyword evidence="1" id="KW-0489">Methyltransferase</keyword>
<dbReference type="GO" id="GO:0008757">
    <property type="term" value="F:S-adenosylmethionine-dependent methyltransferase activity"/>
    <property type="evidence" value="ECO:0007669"/>
    <property type="project" value="TreeGrafter"/>
</dbReference>
<dbReference type="Gene3D" id="3.40.50.150">
    <property type="entry name" value="Vaccinia Virus protein VP39"/>
    <property type="match status" value="2"/>
</dbReference>
<proteinExistence type="inferred from homology"/>
<dbReference type="SUPFAM" id="SSF53335">
    <property type="entry name" value="S-adenosyl-L-methionine-dependent methyltransferases"/>
    <property type="match status" value="1"/>
</dbReference>
<keyword evidence="3" id="KW-0949">S-adenosyl-L-methionine</keyword>
<accession>A0A915CQW8</accession>
<reference evidence="6" key="1">
    <citation type="submission" date="2022-11" db="UniProtKB">
        <authorList>
            <consortium name="WormBaseParasite"/>
        </authorList>
    </citation>
    <scope>IDENTIFICATION</scope>
</reference>
<protein>
    <submittedName>
        <fullName evidence="6">O-methyltransferase</fullName>
    </submittedName>
</protein>
<evidence type="ECO:0000256" key="2">
    <source>
        <dbReference type="ARBA" id="ARBA00022679"/>
    </source>
</evidence>
<name>A0A915CQW8_9BILA</name>
<evidence type="ECO:0000256" key="3">
    <source>
        <dbReference type="ARBA" id="ARBA00022691"/>
    </source>
</evidence>
<dbReference type="PANTHER" id="PTHR10509">
    <property type="entry name" value="O-METHYLTRANSFERASE-RELATED"/>
    <property type="match status" value="1"/>
</dbReference>
<evidence type="ECO:0000313" key="6">
    <source>
        <dbReference type="WBParaSite" id="jg11683"/>
    </source>
</evidence>
<dbReference type="PROSITE" id="PS51682">
    <property type="entry name" value="SAM_OMT_I"/>
    <property type="match status" value="1"/>
</dbReference>
<dbReference type="Proteomes" id="UP000887574">
    <property type="component" value="Unplaced"/>
</dbReference>
<dbReference type="InterPro" id="IPR002935">
    <property type="entry name" value="SAM_O-MeTrfase"/>
</dbReference>
<dbReference type="Pfam" id="PF01596">
    <property type="entry name" value="Methyltransf_3"/>
    <property type="match status" value="2"/>
</dbReference>
<dbReference type="WBParaSite" id="jg11683">
    <property type="protein sequence ID" value="jg11683"/>
    <property type="gene ID" value="jg11683"/>
</dbReference>
<dbReference type="PANTHER" id="PTHR10509:SF93">
    <property type="entry name" value="CATECHOL O-METHYLTRANSFERASE DOMAIN-CONTAINING PROTEIN 1"/>
    <property type="match status" value="1"/>
</dbReference>
<evidence type="ECO:0000313" key="5">
    <source>
        <dbReference type="Proteomes" id="UP000887574"/>
    </source>
</evidence>